<dbReference type="EMBL" id="JAAMPC010000005">
    <property type="protein sequence ID" value="KAG2311163.1"/>
    <property type="molecule type" value="Genomic_DNA"/>
</dbReference>
<evidence type="ECO:0000313" key="2">
    <source>
        <dbReference type="Proteomes" id="UP000886595"/>
    </source>
</evidence>
<organism evidence="1 2">
    <name type="scientific">Brassica carinata</name>
    <name type="common">Ethiopian mustard</name>
    <name type="synonym">Abyssinian cabbage</name>
    <dbReference type="NCBI Taxonomy" id="52824"/>
    <lineage>
        <taxon>Eukaryota</taxon>
        <taxon>Viridiplantae</taxon>
        <taxon>Streptophyta</taxon>
        <taxon>Embryophyta</taxon>
        <taxon>Tracheophyta</taxon>
        <taxon>Spermatophyta</taxon>
        <taxon>Magnoliopsida</taxon>
        <taxon>eudicotyledons</taxon>
        <taxon>Gunneridae</taxon>
        <taxon>Pentapetalae</taxon>
        <taxon>rosids</taxon>
        <taxon>malvids</taxon>
        <taxon>Brassicales</taxon>
        <taxon>Brassicaceae</taxon>
        <taxon>Brassiceae</taxon>
        <taxon>Brassica</taxon>
    </lineage>
</organism>
<dbReference type="PANTHER" id="PTHR14379">
    <property type="entry name" value="LIMKAIN B LKAP"/>
    <property type="match status" value="1"/>
</dbReference>
<gene>
    <name evidence="1" type="ORF">Bca52824_022720</name>
</gene>
<dbReference type="AlphaFoldDB" id="A0A8X7VGH9"/>
<evidence type="ECO:0008006" key="3">
    <source>
        <dbReference type="Google" id="ProtNLM"/>
    </source>
</evidence>
<name>A0A8X7VGH9_BRACI</name>
<dbReference type="PANTHER" id="PTHR14379:SF55">
    <property type="entry name" value="NYN DOMAIN-CONTAINING PROTEIN"/>
    <property type="match status" value="1"/>
</dbReference>
<dbReference type="GO" id="GO:0005777">
    <property type="term" value="C:peroxisome"/>
    <property type="evidence" value="ECO:0007669"/>
    <property type="project" value="InterPro"/>
</dbReference>
<protein>
    <recommendedName>
        <fullName evidence="3">NYN domain-containing protein</fullName>
    </recommendedName>
</protein>
<reference evidence="1 2" key="1">
    <citation type="submission" date="2020-02" db="EMBL/GenBank/DDBJ databases">
        <authorList>
            <person name="Ma Q."/>
            <person name="Huang Y."/>
            <person name="Song X."/>
            <person name="Pei D."/>
        </authorList>
    </citation>
    <scope>NUCLEOTIDE SEQUENCE [LARGE SCALE GENOMIC DNA]</scope>
    <source>
        <strain evidence="1">Sxm20200214</strain>
        <tissue evidence="1">Leaf</tissue>
    </source>
</reference>
<evidence type="ECO:0000313" key="1">
    <source>
        <dbReference type="EMBL" id="KAG2311163.1"/>
    </source>
</evidence>
<dbReference type="InterPro" id="IPR024768">
    <property type="entry name" value="Marf1"/>
</dbReference>
<sequence length="114" mass="12860">MPFPQSINLMLTDESFRDPRFTEMKSDTHVPFVHVPSPPDIYGNAKTSVFWDIADYPIPIGKDPVSFCHRMKLALFDRGYKGELSIYVYFVTGELVPKSLETCVGVGVDFLPKG</sequence>
<dbReference type="GO" id="GO:0010468">
    <property type="term" value="P:regulation of gene expression"/>
    <property type="evidence" value="ECO:0007669"/>
    <property type="project" value="InterPro"/>
</dbReference>
<accession>A0A8X7VGH9</accession>
<dbReference type="OrthoDB" id="1095544at2759"/>
<proteinExistence type="predicted"/>
<comment type="caution">
    <text evidence="1">The sequence shown here is derived from an EMBL/GenBank/DDBJ whole genome shotgun (WGS) entry which is preliminary data.</text>
</comment>
<dbReference type="Proteomes" id="UP000886595">
    <property type="component" value="Unassembled WGS sequence"/>
</dbReference>
<keyword evidence="2" id="KW-1185">Reference proteome</keyword>